<evidence type="ECO:0000313" key="1">
    <source>
        <dbReference type="EMBL" id="PSB23875.1"/>
    </source>
</evidence>
<name>A0A2T1DTS0_9CYAN</name>
<keyword evidence="2" id="KW-1185">Reference proteome</keyword>
<dbReference type="InterPro" id="IPR054053">
    <property type="entry name" value="DUF6887"/>
</dbReference>
<accession>A0A2T1DTS0</accession>
<dbReference type="OrthoDB" id="574249at2"/>
<gene>
    <name evidence="1" type="ORF">C7B82_29280</name>
</gene>
<reference evidence="2" key="1">
    <citation type="submission" date="2018-02" db="EMBL/GenBank/DDBJ databases">
        <authorList>
            <person name="Moore K."/>
            <person name="Momper L."/>
        </authorList>
    </citation>
    <scope>NUCLEOTIDE SEQUENCE [LARGE SCALE GENOMIC DNA]</scope>
    <source>
        <strain evidence="2">ULC18</strain>
    </source>
</reference>
<dbReference type="RefSeq" id="WP_106260689.1">
    <property type="nucleotide sequence ID" value="NZ_CAWNSW010000147.1"/>
</dbReference>
<dbReference type="Pfam" id="PF21826">
    <property type="entry name" value="DUF6887"/>
    <property type="match status" value="1"/>
</dbReference>
<dbReference type="Proteomes" id="UP000239576">
    <property type="component" value="Unassembled WGS sequence"/>
</dbReference>
<evidence type="ECO:0000313" key="2">
    <source>
        <dbReference type="Proteomes" id="UP000239576"/>
    </source>
</evidence>
<dbReference type="EMBL" id="PVWK01000158">
    <property type="protein sequence ID" value="PSB23875.1"/>
    <property type="molecule type" value="Genomic_DNA"/>
</dbReference>
<protein>
    <submittedName>
        <fullName evidence="1">Uncharacterized protein</fullName>
    </submittedName>
</protein>
<sequence>MSQPNFQEMNRKQLLSYVFDHRDDQDAFYALMDKLTAAPPLATMPPANGRDETEELRKILDDIRKKRQQEE</sequence>
<proteinExistence type="predicted"/>
<dbReference type="AlphaFoldDB" id="A0A2T1DTS0"/>
<comment type="caution">
    <text evidence="1">The sequence shown here is derived from an EMBL/GenBank/DDBJ whole genome shotgun (WGS) entry which is preliminary data.</text>
</comment>
<organism evidence="1 2">
    <name type="scientific">Stenomitos frigidus ULC18</name>
    <dbReference type="NCBI Taxonomy" id="2107698"/>
    <lineage>
        <taxon>Bacteria</taxon>
        <taxon>Bacillati</taxon>
        <taxon>Cyanobacteriota</taxon>
        <taxon>Cyanophyceae</taxon>
        <taxon>Leptolyngbyales</taxon>
        <taxon>Leptolyngbyaceae</taxon>
        <taxon>Stenomitos</taxon>
    </lineage>
</organism>
<reference evidence="1 2" key="2">
    <citation type="submission" date="2018-03" db="EMBL/GenBank/DDBJ databases">
        <title>The ancient ancestry and fast evolution of plastids.</title>
        <authorList>
            <person name="Moore K.R."/>
            <person name="Magnabosco C."/>
            <person name="Momper L."/>
            <person name="Gold D.A."/>
            <person name="Bosak T."/>
            <person name="Fournier G.P."/>
        </authorList>
    </citation>
    <scope>NUCLEOTIDE SEQUENCE [LARGE SCALE GENOMIC DNA]</scope>
    <source>
        <strain evidence="1 2">ULC18</strain>
    </source>
</reference>